<dbReference type="SUPFAM" id="SSF57850">
    <property type="entry name" value="RING/U-box"/>
    <property type="match status" value="3"/>
</dbReference>
<keyword evidence="5" id="KW-0677">Repeat</keyword>
<keyword evidence="3" id="KW-0808">Transferase</keyword>
<dbReference type="SMART" id="SM00647">
    <property type="entry name" value="IBR"/>
    <property type="match status" value="2"/>
</dbReference>
<keyword evidence="7" id="KW-0833">Ubl conjugation pathway</keyword>
<dbReference type="Pfam" id="PF19422">
    <property type="entry name" value="Ariadne"/>
    <property type="match status" value="1"/>
</dbReference>
<dbReference type="FunCoup" id="F2UB35">
    <property type="interactions" value="1952"/>
</dbReference>
<dbReference type="GO" id="GO:0061630">
    <property type="term" value="F:ubiquitin protein ligase activity"/>
    <property type="evidence" value="ECO:0007669"/>
    <property type="project" value="UniProtKB-EC"/>
</dbReference>
<proteinExistence type="predicted"/>
<accession>F2UB35</accession>
<evidence type="ECO:0000256" key="6">
    <source>
        <dbReference type="ARBA" id="ARBA00022771"/>
    </source>
</evidence>
<dbReference type="GO" id="GO:0016567">
    <property type="term" value="P:protein ubiquitination"/>
    <property type="evidence" value="ECO:0007669"/>
    <property type="project" value="InterPro"/>
</dbReference>
<reference evidence="13" key="1">
    <citation type="submission" date="2009-08" db="EMBL/GenBank/DDBJ databases">
        <title>Annotation of Salpingoeca rosetta.</title>
        <authorList>
            <consortium name="The Broad Institute Genome Sequencing Platform"/>
            <person name="Russ C."/>
            <person name="Cuomo C."/>
            <person name="Burger G."/>
            <person name="Gray M.W."/>
            <person name="Holland P.W.H."/>
            <person name="King N."/>
            <person name="Lang F.B.F."/>
            <person name="Roger A.J."/>
            <person name="Ruiz-Trillo I."/>
            <person name="Young S.K."/>
            <person name="Zeng Q."/>
            <person name="Gargeya S."/>
            <person name="Alvarado L."/>
            <person name="Berlin A."/>
            <person name="Chapman S.B."/>
            <person name="Chen Z."/>
            <person name="Freedman E."/>
            <person name="Gellesch M."/>
            <person name="Goldberg J."/>
            <person name="Griggs A."/>
            <person name="Gujja S."/>
            <person name="Heilman E."/>
            <person name="Heiman D."/>
            <person name="Howarth C."/>
            <person name="Mehta T."/>
            <person name="Neiman D."/>
            <person name="Pearson M."/>
            <person name="Roberts A."/>
            <person name="Saif S."/>
            <person name="Shea T."/>
            <person name="Shenoy N."/>
            <person name="Sisk P."/>
            <person name="Stolte C."/>
            <person name="Sykes S."/>
            <person name="White J."/>
            <person name="Yandava C."/>
            <person name="Haas B."/>
            <person name="Nusbaum C."/>
            <person name="Birren B."/>
        </authorList>
    </citation>
    <scope>NUCLEOTIDE SEQUENCE [LARGE SCALE GENOMIC DNA]</scope>
    <source>
        <strain evidence="13">ATCC 50818</strain>
    </source>
</reference>
<dbReference type="Pfam" id="PF01485">
    <property type="entry name" value="IBR"/>
    <property type="match status" value="1"/>
</dbReference>
<keyword evidence="8" id="KW-0862">Zinc</keyword>
<dbReference type="STRING" id="946362.F2UB35"/>
<dbReference type="Gene3D" id="1.20.120.1750">
    <property type="match status" value="1"/>
</dbReference>
<protein>
    <recommendedName>
        <fullName evidence="2">RBR-type E3 ubiquitin transferase</fullName>
        <ecNumber evidence="2">2.3.2.31</ecNumber>
    </recommendedName>
</protein>
<dbReference type="InterPro" id="IPR017907">
    <property type="entry name" value="Znf_RING_CS"/>
</dbReference>
<gene>
    <name evidence="13" type="ORF">PTSG_05741</name>
</gene>
<feature type="region of interest" description="Disordered" evidence="10">
    <location>
        <begin position="1"/>
        <end position="40"/>
    </location>
</feature>
<dbReference type="KEGG" id="sre:PTSG_05741"/>
<dbReference type="RefSeq" id="XP_004993610.1">
    <property type="nucleotide sequence ID" value="XM_004993553.1"/>
</dbReference>
<dbReference type="InterPro" id="IPR048962">
    <property type="entry name" value="ARIH1-like_UBL"/>
</dbReference>
<keyword evidence="6 9" id="KW-0863">Zinc-finger</keyword>
<dbReference type="InterPro" id="IPR018957">
    <property type="entry name" value="Znf_C3HC4_RING-type"/>
</dbReference>
<dbReference type="GO" id="GO:0008270">
    <property type="term" value="F:zinc ion binding"/>
    <property type="evidence" value="ECO:0007669"/>
    <property type="project" value="UniProtKB-KW"/>
</dbReference>
<evidence type="ECO:0000256" key="10">
    <source>
        <dbReference type="SAM" id="MobiDB-lite"/>
    </source>
</evidence>
<feature type="domain" description="RING-type" evidence="12">
    <location>
        <begin position="138"/>
        <end position="348"/>
    </location>
</feature>
<dbReference type="PANTHER" id="PTHR11685">
    <property type="entry name" value="RBR FAMILY RING FINGER AND IBR DOMAIN-CONTAINING"/>
    <property type="match status" value="1"/>
</dbReference>
<evidence type="ECO:0000256" key="2">
    <source>
        <dbReference type="ARBA" id="ARBA00012251"/>
    </source>
</evidence>
<dbReference type="AlphaFoldDB" id="F2UB35"/>
<dbReference type="CDD" id="cd20356">
    <property type="entry name" value="Rcat_RBR_HHARI-like"/>
    <property type="match status" value="1"/>
</dbReference>
<evidence type="ECO:0000313" key="14">
    <source>
        <dbReference type="Proteomes" id="UP000007799"/>
    </source>
</evidence>
<dbReference type="PROSITE" id="PS51873">
    <property type="entry name" value="TRIAD"/>
    <property type="match status" value="1"/>
</dbReference>
<dbReference type="InterPro" id="IPR044066">
    <property type="entry name" value="TRIAD_supradom"/>
</dbReference>
<evidence type="ECO:0000256" key="4">
    <source>
        <dbReference type="ARBA" id="ARBA00022723"/>
    </source>
</evidence>
<dbReference type="InterPro" id="IPR002867">
    <property type="entry name" value="IBR_dom"/>
</dbReference>
<dbReference type="InParanoid" id="F2UB35"/>
<dbReference type="Proteomes" id="UP000007799">
    <property type="component" value="Unassembled WGS sequence"/>
</dbReference>
<dbReference type="eggNOG" id="KOG1815">
    <property type="taxonomic scope" value="Eukaryota"/>
</dbReference>
<evidence type="ECO:0000256" key="5">
    <source>
        <dbReference type="ARBA" id="ARBA00022737"/>
    </source>
</evidence>
<sequence>MDDEETFMAMSDDEEFPVGGSDDEDFGEDNDDVMVDDDDDDGDDEAMFGVEESGAPTLLVDETQCTFITADELIAQQVHLIKEISSVLQLPHGTARVLLEHFGWSKEQLMERYWTEDHDKLFADARCIQPKDMKDQCDEDMCSICGNDNKEELLQIGCGHGFCHECWVAYLEEKILSQGKQSIECPEYNCNILVDESTVTSLLKGPAHAETLARYYERVADAIVDSKKTMRWCPAPDCKFAVIAPHSKCKMVKCKCGFEFCFQCGQENHTPVLCLMLKAWLKKCADDSETSNWLQAHTKPCPKCASVIEKNGGCNHMSCRKCKHEFCWICLGDWEPHGSSWFNCTRFNDSETAVVREKVDASRSLLKRYLFYFDRFKNHQSSRQFEEKLVKAVDWKMKQMQKQGWGWVEVQFLIQAVATLQQARRVLQYTYVFAYYLKKTPQCLIFEENQADLQMQTERLSEYLEQRAAKMDDLHNLKQQVMNLRAYCEHRLQKLVEHVEEGYKVGFWEYDEKIAEEMVGQVDEFNESLEL</sequence>
<dbReference type="Pfam" id="PF22191">
    <property type="entry name" value="IBR_1"/>
    <property type="match status" value="1"/>
</dbReference>
<dbReference type="GeneID" id="16074186"/>
<dbReference type="PROSITE" id="PS00518">
    <property type="entry name" value="ZF_RING_1"/>
    <property type="match status" value="1"/>
</dbReference>
<name>F2UB35_SALR5</name>
<dbReference type="InterPro" id="IPR001841">
    <property type="entry name" value="Znf_RING"/>
</dbReference>
<feature type="domain" description="RING-type" evidence="11">
    <location>
        <begin position="142"/>
        <end position="186"/>
    </location>
</feature>
<evidence type="ECO:0000256" key="9">
    <source>
        <dbReference type="PROSITE-ProRule" id="PRU00175"/>
    </source>
</evidence>
<organism evidence="14">
    <name type="scientific">Salpingoeca rosetta (strain ATCC 50818 / BSB-021)</name>
    <dbReference type="NCBI Taxonomy" id="946362"/>
    <lineage>
        <taxon>Eukaryota</taxon>
        <taxon>Choanoflagellata</taxon>
        <taxon>Craspedida</taxon>
        <taxon>Salpingoecidae</taxon>
        <taxon>Salpingoeca</taxon>
    </lineage>
</organism>
<evidence type="ECO:0000313" key="13">
    <source>
        <dbReference type="EMBL" id="EGD74048.1"/>
    </source>
</evidence>
<keyword evidence="4" id="KW-0479">Metal-binding</keyword>
<dbReference type="InterPro" id="IPR045840">
    <property type="entry name" value="Ariadne"/>
</dbReference>
<evidence type="ECO:0000259" key="11">
    <source>
        <dbReference type="PROSITE" id="PS50089"/>
    </source>
</evidence>
<dbReference type="Pfam" id="PF21235">
    <property type="entry name" value="UBA_ARI1"/>
    <property type="match status" value="1"/>
</dbReference>
<dbReference type="PROSITE" id="PS50089">
    <property type="entry name" value="ZF_RING_2"/>
    <property type="match status" value="1"/>
</dbReference>
<evidence type="ECO:0000256" key="7">
    <source>
        <dbReference type="ARBA" id="ARBA00022786"/>
    </source>
</evidence>
<dbReference type="OMA" id="HRFCMIC"/>
<evidence type="ECO:0000259" key="12">
    <source>
        <dbReference type="PROSITE" id="PS51873"/>
    </source>
</evidence>
<dbReference type="InterPro" id="IPR031127">
    <property type="entry name" value="E3_UB_ligase_RBR"/>
</dbReference>
<keyword evidence="14" id="KW-1185">Reference proteome</keyword>
<evidence type="ECO:0000256" key="8">
    <source>
        <dbReference type="ARBA" id="ARBA00022833"/>
    </source>
</evidence>
<dbReference type="EC" id="2.3.2.31" evidence="2"/>
<dbReference type="Gene3D" id="3.30.40.10">
    <property type="entry name" value="Zinc/RING finger domain, C3HC4 (zinc finger)"/>
    <property type="match status" value="1"/>
</dbReference>
<dbReference type="Pfam" id="PF00097">
    <property type="entry name" value="zf-C3HC4"/>
    <property type="match status" value="1"/>
</dbReference>
<dbReference type="OrthoDB" id="10009520at2759"/>
<evidence type="ECO:0000256" key="3">
    <source>
        <dbReference type="ARBA" id="ARBA00022679"/>
    </source>
</evidence>
<dbReference type="EMBL" id="GL832967">
    <property type="protein sequence ID" value="EGD74048.1"/>
    <property type="molecule type" value="Genomic_DNA"/>
</dbReference>
<dbReference type="FunFam" id="1.20.120.1750:FF:000007">
    <property type="entry name" value="RBR-type E3 ubiquitin transferase"/>
    <property type="match status" value="1"/>
</dbReference>
<evidence type="ECO:0000256" key="1">
    <source>
        <dbReference type="ARBA" id="ARBA00001798"/>
    </source>
</evidence>
<comment type="catalytic activity">
    <reaction evidence="1">
        <text>[E2 ubiquitin-conjugating enzyme]-S-ubiquitinyl-L-cysteine + [acceptor protein]-L-lysine = [E2 ubiquitin-conjugating enzyme]-L-cysteine + [acceptor protein]-N(6)-ubiquitinyl-L-lysine.</text>
        <dbReference type="EC" id="2.3.2.31"/>
    </reaction>
</comment>
<dbReference type="InterPro" id="IPR013083">
    <property type="entry name" value="Znf_RING/FYVE/PHD"/>
</dbReference>